<comment type="similarity">
    <text evidence="3">Belongs to the glycosyltransferase 22 family. PIGB subfamily.</text>
</comment>
<keyword evidence="8 12" id="KW-0256">Endoplasmic reticulum</keyword>
<dbReference type="PANTHER" id="PTHR22760:SF4">
    <property type="entry name" value="GPI MANNOSYLTRANSFERASE 3"/>
    <property type="match status" value="1"/>
</dbReference>
<evidence type="ECO:0000256" key="7">
    <source>
        <dbReference type="ARBA" id="ARBA00022692"/>
    </source>
</evidence>
<feature type="transmembrane region" description="Helical" evidence="12">
    <location>
        <begin position="66"/>
        <end position="86"/>
    </location>
</feature>
<evidence type="ECO:0000256" key="2">
    <source>
        <dbReference type="ARBA" id="ARBA00004687"/>
    </source>
</evidence>
<dbReference type="GO" id="GO:0005789">
    <property type="term" value="C:endoplasmic reticulum membrane"/>
    <property type="evidence" value="ECO:0007669"/>
    <property type="project" value="UniProtKB-SubCell"/>
</dbReference>
<feature type="transmembrane region" description="Helical" evidence="12">
    <location>
        <begin position="219"/>
        <end position="237"/>
    </location>
</feature>
<evidence type="ECO:0000256" key="10">
    <source>
        <dbReference type="ARBA" id="ARBA00023136"/>
    </source>
</evidence>
<keyword evidence="9 12" id="KW-1133">Transmembrane helix</keyword>
<feature type="transmembrane region" description="Helical" evidence="12">
    <location>
        <begin position="322"/>
        <end position="340"/>
    </location>
</feature>
<dbReference type="AlphaFoldDB" id="A0AAV5RNT3"/>
<reference evidence="13 14" key="1">
    <citation type="journal article" date="2023" name="Elife">
        <title>Identification of key yeast species and microbe-microbe interactions impacting larval growth of Drosophila in the wild.</title>
        <authorList>
            <person name="Mure A."/>
            <person name="Sugiura Y."/>
            <person name="Maeda R."/>
            <person name="Honda K."/>
            <person name="Sakurai N."/>
            <person name="Takahashi Y."/>
            <person name="Watada M."/>
            <person name="Katoh T."/>
            <person name="Gotoh A."/>
            <person name="Gotoh Y."/>
            <person name="Taniguchi I."/>
            <person name="Nakamura K."/>
            <person name="Hayashi T."/>
            <person name="Katayama T."/>
            <person name="Uemura T."/>
            <person name="Hattori Y."/>
        </authorList>
    </citation>
    <scope>NUCLEOTIDE SEQUENCE [LARGE SCALE GENOMIC DNA]</scope>
    <source>
        <strain evidence="13 14">SB-73</strain>
    </source>
</reference>
<evidence type="ECO:0000256" key="3">
    <source>
        <dbReference type="ARBA" id="ARBA00006065"/>
    </source>
</evidence>
<keyword evidence="6" id="KW-0808">Transferase</keyword>
<evidence type="ECO:0000256" key="9">
    <source>
        <dbReference type="ARBA" id="ARBA00022989"/>
    </source>
</evidence>
<accession>A0AAV5RNT3</accession>
<feature type="transmembrane region" description="Helical" evidence="12">
    <location>
        <begin position="147"/>
        <end position="164"/>
    </location>
</feature>
<evidence type="ECO:0000256" key="4">
    <source>
        <dbReference type="ARBA" id="ARBA00022502"/>
    </source>
</evidence>
<organism evidence="13 14">
    <name type="scientific">Starmerella bacillaris</name>
    <name type="common">Yeast</name>
    <name type="synonym">Candida zemplinina</name>
    <dbReference type="NCBI Taxonomy" id="1247836"/>
    <lineage>
        <taxon>Eukaryota</taxon>
        <taxon>Fungi</taxon>
        <taxon>Dikarya</taxon>
        <taxon>Ascomycota</taxon>
        <taxon>Saccharomycotina</taxon>
        <taxon>Dipodascomycetes</taxon>
        <taxon>Dipodascales</taxon>
        <taxon>Trichomonascaceae</taxon>
        <taxon>Starmerella</taxon>
    </lineage>
</organism>
<feature type="transmembrane region" description="Helical" evidence="12">
    <location>
        <begin position="352"/>
        <end position="371"/>
    </location>
</feature>
<dbReference type="PANTHER" id="PTHR22760">
    <property type="entry name" value="GLYCOSYLTRANSFERASE"/>
    <property type="match status" value="1"/>
</dbReference>
<comment type="caution">
    <text evidence="13">The sequence shown here is derived from an EMBL/GenBank/DDBJ whole genome shotgun (WGS) entry which is preliminary data.</text>
</comment>
<comment type="subcellular location">
    <subcellularLocation>
        <location evidence="1 12">Endoplasmic reticulum membrane</location>
        <topology evidence="1 12">Multi-pass membrane protein</topology>
    </subcellularLocation>
</comment>
<keyword evidence="4" id="KW-0337">GPI-anchor biosynthesis</keyword>
<gene>
    <name evidence="13" type="ORF">DASB73_033710</name>
</gene>
<dbReference type="Pfam" id="PF03901">
    <property type="entry name" value="Glyco_transf_22"/>
    <property type="match status" value="1"/>
</dbReference>
<dbReference type="EC" id="2.4.1.-" evidence="12"/>
<comment type="pathway">
    <text evidence="2">Glycolipid biosynthesis; glycosylphosphatidylinositol-anchor biosynthesis.</text>
</comment>
<evidence type="ECO:0000256" key="11">
    <source>
        <dbReference type="ARBA" id="ARBA00024708"/>
    </source>
</evidence>
<evidence type="ECO:0000256" key="5">
    <source>
        <dbReference type="ARBA" id="ARBA00022676"/>
    </source>
</evidence>
<evidence type="ECO:0000256" key="12">
    <source>
        <dbReference type="RuleBase" id="RU363075"/>
    </source>
</evidence>
<feature type="transmembrane region" description="Helical" evidence="12">
    <location>
        <begin position="184"/>
        <end position="207"/>
    </location>
</feature>
<evidence type="ECO:0000256" key="6">
    <source>
        <dbReference type="ARBA" id="ARBA00022679"/>
    </source>
</evidence>
<protein>
    <recommendedName>
        <fullName evidence="12">Mannosyltransferase</fullName>
        <ecNumber evidence="12">2.4.1.-</ecNumber>
    </recommendedName>
</protein>
<dbReference type="GO" id="GO:0000026">
    <property type="term" value="F:alpha-1,2-mannosyltransferase activity"/>
    <property type="evidence" value="ECO:0007669"/>
    <property type="project" value="TreeGrafter"/>
</dbReference>
<keyword evidence="10 12" id="KW-0472">Membrane</keyword>
<evidence type="ECO:0000256" key="8">
    <source>
        <dbReference type="ARBA" id="ARBA00022824"/>
    </source>
</evidence>
<evidence type="ECO:0000313" key="13">
    <source>
        <dbReference type="EMBL" id="GMM52408.1"/>
    </source>
</evidence>
<dbReference type="InterPro" id="IPR005599">
    <property type="entry name" value="GPI_mannosylTrfase"/>
</dbReference>
<dbReference type="EMBL" id="BTGC01000008">
    <property type="protein sequence ID" value="GMM52408.1"/>
    <property type="molecule type" value="Genomic_DNA"/>
</dbReference>
<keyword evidence="7 12" id="KW-0812">Transmembrane</keyword>
<comment type="function">
    <text evidence="11">Mannosyltransferase involved in glycosylphosphatidylinositol-anchor biosynthesis. Transfers the third mannose to Man2-GlcN-acyl-PI during GPI precursor assembly.</text>
</comment>
<keyword evidence="5 12" id="KW-0328">Glycosyltransferase</keyword>
<sequence>MKLQNLSSQNIKRMVSRFHNQLLLSFCFRILNSFLLFTFFQPDEYYQAWEPAYIEMFHRGYKTWEWHAGLRTSLLPRFFTFIIRIAEILNINYLVLGKMVMAFVAALADVYTGKVAETVTNSREIGIYTWLISLGSMFNWYCSTRTFSNTLEMALTIVAFYVWAPTKTDYNRISWIKLAFAQLLAHISIALRPSAGIFWLHIGIYSIFMCKGWKERVNYSLFSFLVALICQTSIVLLDLDYYSPDFKVPYLEFFRFNVLYKVSSLYGENEVYWYITQGVTFLLMGYIPYFILGWRKTPGLIKQIIVVNLSLMSLISHKEQRFLFFLLPFMHISTAIGFEGSRRSVWAKLKPLAVLVNVVVALYLSIFHMGGVSNVVETIRKDNSIKEVAFLMPCHATPWHSHFQRQDAEFNPLFLSCEPPWKQYIALNNPSFEDEDLLSNSLDSYKTETELFYEDPSVYLSQHPELITDTIVVYEPLQELMETHGYAIRDSFFNGLFTDDERKSGHILIMSRD</sequence>
<evidence type="ECO:0000313" key="14">
    <source>
        <dbReference type="Proteomes" id="UP001362899"/>
    </source>
</evidence>
<dbReference type="GO" id="GO:0006506">
    <property type="term" value="P:GPI anchor biosynthetic process"/>
    <property type="evidence" value="ECO:0007669"/>
    <property type="project" value="UniProtKB-KW"/>
</dbReference>
<name>A0AAV5RNT3_STABA</name>
<keyword evidence="14" id="KW-1185">Reference proteome</keyword>
<evidence type="ECO:0000256" key="1">
    <source>
        <dbReference type="ARBA" id="ARBA00004477"/>
    </source>
</evidence>
<dbReference type="Proteomes" id="UP001362899">
    <property type="component" value="Unassembled WGS sequence"/>
</dbReference>
<feature type="transmembrane region" description="Helical" evidence="12">
    <location>
        <begin position="271"/>
        <end position="292"/>
    </location>
</feature>
<proteinExistence type="inferred from homology"/>
<feature type="transmembrane region" description="Helical" evidence="12">
    <location>
        <begin position="21"/>
        <end position="40"/>
    </location>
</feature>